<feature type="domain" description="MARVEL" evidence="6">
    <location>
        <begin position="21"/>
        <end position="120"/>
    </location>
</feature>
<evidence type="ECO:0000256" key="2">
    <source>
        <dbReference type="ARBA" id="ARBA00022692"/>
    </source>
</evidence>
<evidence type="ECO:0000313" key="8">
    <source>
        <dbReference type="Proteomes" id="UP000236621"/>
    </source>
</evidence>
<proteinExistence type="predicted"/>
<dbReference type="Proteomes" id="UP000236621">
    <property type="component" value="Unassembled WGS sequence"/>
</dbReference>
<comment type="caution">
    <text evidence="7">The sequence shown here is derived from an EMBL/GenBank/DDBJ whole genome shotgun (WGS) entry which is preliminary data.</text>
</comment>
<feature type="transmembrane region" description="Helical" evidence="5">
    <location>
        <begin position="50"/>
        <end position="69"/>
    </location>
</feature>
<dbReference type="OrthoDB" id="5241662at2759"/>
<evidence type="ECO:0000313" key="7">
    <source>
        <dbReference type="EMBL" id="PNY25350.1"/>
    </source>
</evidence>
<protein>
    <recommendedName>
        <fullName evidence="6">MARVEL domain-containing protein</fullName>
    </recommendedName>
</protein>
<keyword evidence="2 5" id="KW-0812">Transmembrane</keyword>
<evidence type="ECO:0000259" key="6">
    <source>
        <dbReference type="Pfam" id="PF01284"/>
    </source>
</evidence>
<dbReference type="PANTHER" id="PTHR37451">
    <property type="entry name" value="MARVEL DOMAIN"/>
    <property type="match status" value="1"/>
</dbReference>
<sequence>MEQTREKVASDHVLETPPWVFAVRIAQFILSVIILGLSGDIVHGVFLDELGLAIAVSVLTWLIVAYALVTERIPAWNAGYHIIAVLSLDAFMLVMWLATWAAVAARRAQFTVAVSVSGCSNNGGLLNSESCLVKRDLALLFKRGMDEMAAVAGLGALVW</sequence>
<dbReference type="STRING" id="45235.A0A2K3QCT0"/>
<dbReference type="Pfam" id="PF01284">
    <property type="entry name" value="MARVEL"/>
    <property type="match status" value="1"/>
</dbReference>
<feature type="transmembrane region" description="Helical" evidence="5">
    <location>
        <begin position="81"/>
        <end position="103"/>
    </location>
</feature>
<dbReference type="PANTHER" id="PTHR37451:SF4">
    <property type="entry name" value="MARVEL DOMAIN-CONTAINING PROTEIN"/>
    <property type="match status" value="1"/>
</dbReference>
<accession>A0A2K3QCT0</accession>
<feature type="transmembrane region" description="Helical" evidence="5">
    <location>
        <begin position="19"/>
        <end position="38"/>
    </location>
</feature>
<keyword evidence="4 5" id="KW-0472">Membrane</keyword>
<reference evidence="7 8" key="1">
    <citation type="submission" date="2017-08" db="EMBL/GenBank/DDBJ databases">
        <title>Harnessing the power of phylogenomics to disentangle the directionality and signatures of interkingdom host jumping in the parasitic fungal genus Tolypocladium.</title>
        <authorList>
            <person name="Quandt C.A."/>
            <person name="Patterson W."/>
            <person name="Spatafora J.W."/>
        </authorList>
    </citation>
    <scope>NUCLEOTIDE SEQUENCE [LARGE SCALE GENOMIC DNA]</scope>
    <source>
        <strain evidence="7 8">CBS 113982</strain>
    </source>
</reference>
<keyword evidence="8" id="KW-1185">Reference proteome</keyword>
<gene>
    <name evidence="7" type="ORF">TCAP_04707</name>
</gene>
<dbReference type="GO" id="GO:0016020">
    <property type="term" value="C:membrane"/>
    <property type="evidence" value="ECO:0007669"/>
    <property type="project" value="UniProtKB-SubCell"/>
</dbReference>
<keyword evidence="3 5" id="KW-1133">Transmembrane helix</keyword>
<evidence type="ECO:0000256" key="5">
    <source>
        <dbReference type="SAM" id="Phobius"/>
    </source>
</evidence>
<name>A0A2K3QCT0_9HYPO</name>
<evidence type="ECO:0000256" key="4">
    <source>
        <dbReference type="ARBA" id="ARBA00023136"/>
    </source>
</evidence>
<dbReference type="EMBL" id="NRSZ01000772">
    <property type="protein sequence ID" value="PNY25350.1"/>
    <property type="molecule type" value="Genomic_DNA"/>
</dbReference>
<dbReference type="AlphaFoldDB" id="A0A2K3QCT0"/>
<organism evidence="7 8">
    <name type="scientific">Tolypocladium capitatum</name>
    <dbReference type="NCBI Taxonomy" id="45235"/>
    <lineage>
        <taxon>Eukaryota</taxon>
        <taxon>Fungi</taxon>
        <taxon>Dikarya</taxon>
        <taxon>Ascomycota</taxon>
        <taxon>Pezizomycotina</taxon>
        <taxon>Sordariomycetes</taxon>
        <taxon>Hypocreomycetidae</taxon>
        <taxon>Hypocreales</taxon>
        <taxon>Ophiocordycipitaceae</taxon>
        <taxon>Tolypocladium</taxon>
    </lineage>
</organism>
<comment type="subcellular location">
    <subcellularLocation>
        <location evidence="1">Membrane</location>
        <topology evidence="1">Multi-pass membrane protein</topology>
    </subcellularLocation>
</comment>
<evidence type="ECO:0000256" key="3">
    <source>
        <dbReference type="ARBA" id="ARBA00022989"/>
    </source>
</evidence>
<dbReference type="InterPro" id="IPR008253">
    <property type="entry name" value="Marvel"/>
</dbReference>
<evidence type="ECO:0000256" key="1">
    <source>
        <dbReference type="ARBA" id="ARBA00004141"/>
    </source>
</evidence>